<dbReference type="AlphaFoldDB" id="A0A0E9U3D7"/>
<dbReference type="EMBL" id="GBXM01048862">
    <property type="protein sequence ID" value="JAH59715.1"/>
    <property type="molecule type" value="Transcribed_RNA"/>
</dbReference>
<proteinExistence type="predicted"/>
<reference evidence="1" key="2">
    <citation type="journal article" date="2015" name="Fish Shellfish Immunol.">
        <title>Early steps in the European eel (Anguilla anguilla)-Vibrio vulnificus interaction in the gills: Role of the RtxA13 toxin.</title>
        <authorList>
            <person name="Callol A."/>
            <person name="Pajuelo D."/>
            <person name="Ebbesson L."/>
            <person name="Teles M."/>
            <person name="MacKenzie S."/>
            <person name="Amaro C."/>
        </authorList>
    </citation>
    <scope>NUCLEOTIDE SEQUENCE</scope>
</reference>
<sequence>MDRDSKKKFSFYFKLLPVSRSCAVVILRTTFIRKNVFETVIILTVKGSGII</sequence>
<reference evidence="1" key="1">
    <citation type="submission" date="2014-11" db="EMBL/GenBank/DDBJ databases">
        <authorList>
            <person name="Amaro Gonzalez C."/>
        </authorList>
    </citation>
    <scope>NUCLEOTIDE SEQUENCE</scope>
</reference>
<protein>
    <submittedName>
        <fullName evidence="1">Uncharacterized protein</fullName>
    </submittedName>
</protein>
<organism evidence="1">
    <name type="scientific">Anguilla anguilla</name>
    <name type="common">European freshwater eel</name>
    <name type="synonym">Muraena anguilla</name>
    <dbReference type="NCBI Taxonomy" id="7936"/>
    <lineage>
        <taxon>Eukaryota</taxon>
        <taxon>Metazoa</taxon>
        <taxon>Chordata</taxon>
        <taxon>Craniata</taxon>
        <taxon>Vertebrata</taxon>
        <taxon>Euteleostomi</taxon>
        <taxon>Actinopterygii</taxon>
        <taxon>Neopterygii</taxon>
        <taxon>Teleostei</taxon>
        <taxon>Anguilliformes</taxon>
        <taxon>Anguillidae</taxon>
        <taxon>Anguilla</taxon>
    </lineage>
</organism>
<evidence type="ECO:0000313" key="1">
    <source>
        <dbReference type="EMBL" id="JAH59715.1"/>
    </source>
</evidence>
<accession>A0A0E9U3D7</accession>
<name>A0A0E9U3D7_ANGAN</name>